<dbReference type="Proteomes" id="UP000000311">
    <property type="component" value="Unassembled WGS sequence"/>
</dbReference>
<accession>E2A2M8</accession>
<dbReference type="AlphaFoldDB" id="E2A2M8"/>
<dbReference type="EMBL" id="GL436160">
    <property type="protein sequence ID" value="EFN72311.1"/>
    <property type="molecule type" value="Genomic_DNA"/>
</dbReference>
<evidence type="ECO:0000313" key="2">
    <source>
        <dbReference type="Proteomes" id="UP000000311"/>
    </source>
</evidence>
<evidence type="ECO:0000313" key="1">
    <source>
        <dbReference type="EMBL" id="EFN72311.1"/>
    </source>
</evidence>
<proteinExistence type="predicted"/>
<organism evidence="2">
    <name type="scientific">Camponotus floridanus</name>
    <name type="common">Florida carpenter ant</name>
    <dbReference type="NCBI Taxonomy" id="104421"/>
    <lineage>
        <taxon>Eukaryota</taxon>
        <taxon>Metazoa</taxon>
        <taxon>Ecdysozoa</taxon>
        <taxon>Arthropoda</taxon>
        <taxon>Hexapoda</taxon>
        <taxon>Insecta</taxon>
        <taxon>Pterygota</taxon>
        <taxon>Neoptera</taxon>
        <taxon>Endopterygota</taxon>
        <taxon>Hymenoptera</taxon>
        <taxon>Apocrita</taxon>
        <taxon>Aculeata</taxon>
        <taxon>Formicoidea</taxon>
        <taxon>Formicidae</taxon>
        <taxon>Formicinae</taxon>
        <taxon>Camponotus</taxon>
    </lineage>
</organism>
<name>E2A2M8_CAMFO</name>
<feature type="non-terminal residue" evidence="1">
    <location>
        <position position="1"/>
    </location>
</feature>
<protein>
    <submittedName>
        <fullName evidence="1">Uncharacterized protein</fullName>
    </submittedName>
</protein>
<feature type="non-terminal residue" evidence="1">
    <location>
        <position position="61"/>
    </location>
</feature>
<sequence>YSIVKFNDGIFGIPTIWLSADKKKCYWPPYNKRKILKAISKTEEPNENWEFLNVIQIFGTA</sequence>
<keyword evidence="2" id="KW-1185">Reference proteome</keyword>
<gene>
    <name evidence="1" type="ORF">EAG_02311</name>
</gene>
<reference evidence="1 2" key="1">
    <citation type="journal article" date="2010" name="Science">
        <title>Genomic comparison of the ants Camponotus floridanus and Harpegnathos saltator.</title>
        <authorList>
            <person name="Bonasio R."/>
            <person name="Zhang G."/>
            <person name="Ye C."/>
            <person name="Mutti N.S."/>
            <person name="Fang X."/>
            <person name="Qin N."/>
            <person name="Donahue G."/>
            <person name="Yang P."/>
            <person name="Li Q."/>
            <person name="Li C."/>
            <person name="Zhang P."/>
            <person name="Huang Z."/>
            <person name="Berger S.L."/>
            <person name="Reinberg D."/>
            <person name="Wang J."/>
            <person name="Liebig J."/>
        </authorList>
    </citation>
    <scope>NUCLEOTIDE SEQUENCE [LARGE SCALE GENOMIC DNA]</scope>
    <source>
        <strain evidence="2">C129</strain>
    </source>
</reference>
<dbReference type="InParanoid" id="E2A2M8"/>